<name>A0A656YY14_9EURY</name>
<organism evidence="1 2">
    <name type="scientific">candidate division MSBL1 archaeon SCGC-AAA259J03</name>
    <dbReference type="NCBI Taxonomy" id="1698269"/>
    <lineage>
        <taxon>Archaea</taxon>
        <taxon>Methanobacteriati</taxon>
        <taxon>Methanobacteriota</taxon>
        <taxon>candidate division MSBL1</taxon>
    </lineage>
</organism>
<reference evidence="1 2" key="1">
    <citation type="journal article" date="2016" name="Sci. Rep.">
        <title>Metabolic traits of an uncultured archaeal lineage -MSBL1- from brine pools of the Red Sea.</title>
        <authorList>
            <person name="Mwirichia R."/>
            <person name="Alam I."/>
            <person name="Rashid M."/>
            <person name="Vinu M."/>
            <person name="Ba-Alawi W."/>
            <person name="Anthony Kamau A."/>
            <person name="Kamanda Ngugi D."/>
            <person name="Goker M."/>
            <person name="Klenk H.P."/>
            <person name="Bajic V."/>
            <person name="Stingl U."/>
        </authorList>
    </citation>
    <scope>NUCLEOTIDE SEQUENCE [LARGE SCALE GENOMIC DNA]</scope>
    <source>
        <strain evidence="1">SCGC-AAA259J03</strain>
    </source>
</reference>
<evidence type="ECO:0000313" key="2">
    <source>
        <dbReference type="Proteomes" id="UP000070257"/>
    </source>
</evidence>
<dbReference type="EMBL" id="LHXT01000036">
    <property type="protein sequence ID" value="KXA97955.1"/>
    <property type="molecule type" value="Genomic_DNA"/>
</dbReference>
<keyword evidence="2" id="KW-1185">Reference proteome</keyword>
<accession>A0A656YY14</accession>
<dbReference type="Proteomes" id="UP000070257">
    <property type="component" value="Unassembled WGS sequence"/>
</dbReference>
<proteinExistence type="predicted"/>
<dbReference type="AlphaFoldDB" id="A0A656YY14"/>
<protein>
    <submittedName>
        <fullName evidence="1">Uncharacterized protein</fullName>
    </submittedName>
</protein>
<gene>
    <name evidence="1" type="ORF">AKJ39_02750</name>
</gene>
<evidence type="ECO:0000313" key="1">
    <source>
        <dbReference type="EMBL" id="KXA97955.1"/>
    </source>
</evidence>
<comment type="caution">
    <text evidence="1">The sequence shown here is derived from an EMBL/GenBank/DDBJ whole genome shotgun (WGS) entry which is preliminary data.</text>
</comment>
<sequence length="67" mass="7826">MKSYDKEVNSQDKGTEWWRVSFSQTFFERREEKGFTCLLAKKQVNILKGVTEGGLGKIYFSLCQIQL</sequence>